<dbReference type="EMBL" id="GGEC01076687">
    <property type="protein sequence ID" value="MBX57171.1"/>
    <property type="molecule type" value="Transcribed_RNA"/>
</dbReference>
<sequence length="130" mass="14784">MLPTFRTKHRMRTKNIKFTWQILEQDILGEFFNRQDIHEKGTALEPLKRERHEYLFGGEYGSAKDDDFGVALAEVMWVREEVDAEVTRDGGVVSARVGQEGVALAAECLGEKLAEVSEAEDADLKRLRSE</sequence>
<accession>A0A2P2PR46</accession>
<organism evidence="1">
    <name type="scientific">Rhizophora mucronata</name>
    <name type="common">Asiatic mangrove</name>
    <dbReference type="NCBI Taxonomy" id="61149"/>
    <lineage>
        <taxon>Eukaryota</taxon>
        <taxon>Viridiplantae</taxon>
        <taxon>Streptophyta</taxon>
        <taxon>Embryophyta</taxon>
        <taxon>Tracheophyta</taxon>
        <taxon>Spermatophyta</taxon>
        <taxon>Magnoliopsida</taxon>
        <taxon>eudicotyledons</taxon>
        <taxon>Gunneridae</taxon>
        <taxon>Pentapetalae</taxon>
        <taxon>rosids</taxon>
        <taxon>fabids</taxon>
        <taxon>Malpighiales</taxon>
        <taxon>Rhizophoraceae</taxon>
        <taxon>Rhizophora</taxon>
    </lineage>
</organism>
<proteinExistence type="predicted"/>
<evidence type="ECO:0000313" key="1">
    <source>
        <dbReference type="EMBL" id="MBX57171.1"/>
    </source>
</evidence>
<protein>
    <submittedName>
        <fullName evidence="1">Uncharacterized protein</fullName>
    </submittedName>
</protein>
<name>A0A2P2PR46_RHIMU</name>
<reference evidence="1" key="1">
    <citation type="submission" date="2018-02" db="EMBL/GenBank/DDBJ databases">
        <title>Rhizophora mucronata_Transcriptome.</title>
        <authorList>
            <person name="Meera S.P."/>
            <person name="Sreeshan A."/>
            <person name="Augustine A."/>
        </authorList>
    </citation>
    <scope>NUCLEOTIDE SEQUENCE</scope>
    <source>
        <tissue evidence="1">Leaf</tissue>
    </source>
</reference>
<dbReference type="AlphaFoldDB" id="A0A2P2PR46"/>